<feature type="transmembrane region" description="Helical" evidence="5">
    <location>
        <begin position="499"/>
        <end position="526"/>
    </location>
</feature>
<feature type="transmembrane region" description="Helical" evidence="5">
    <location>
        <begin position="308"/>
        <end position="328"/>
    </location>
</feature>
<comment type="subcellular location">
    <subcellularLocation>
        <location evidence="1">Membrane</location>
        <topology evidence="1">Multi-pass membrane protein</topology>
    </subcellularLocation>
</comment>
<gene>
    <name evidence="6" type="ORF">UA08_06716</name>
</gene>
<dbReference type="RefSeq" id="XP_020117999.1">
    <property type="nucleotide sequence ID" value="XM_020269024.1"/>
</dbReference>
<dbReference type="InterPro" id="IPR002293">
    <property type="entry name" value="AA/rel_permease1"/>
</dbReference>
<dbReference type="GeneID" id="31006471"/>
<sequence>MRLAIRSSPSPRQPQLCTALSKNLGLVGSIIRLLKAMLSILVFNNHQSAIITTRSMALNMWHSPTSNEPALRLRDMDTDTDMAPEDVRPIHGCCRNECTCRYRDDDQRSVAPTEITVILRRDLGVFDVAALIINKQIGAGIFTTPGLVLHLTQSKTIGTVLWFCGGLWSFLSVLIYVEFGSAFPFNGGELIYLDEVFKTPELLATILYSSFFLVTPNTAGNAIQFAKLILLAANADFEDTQRLDQRLISFIAIVGLTGVCFIHYFSRNSGLFLNIFFVVFKIALLIVTIICGGIASTRVDKSKGSWSWGSQGGPSNVLAALVYVIYSYQGWENANYVCITAASHFFFGQSLILGFLEQVGGELNVKKSALKWGAFLGIATTTLLYTLVTVIYDLVCPFDDLTQTNTDLDIVLNFAPTAFGGTSGAQGFKICIALSALGNVIAVVYTSVKVKQQIARQCFMPFYKYFASADKHFGTPLGALILHWVVTVIWIGATPNTTGGYGFIIGAFIYGQLIIGFFTGFAFFWIRHTFEADTARRDILDPAPKWNPIVLENRYLRYACTLVFMGINLMVLVEGARSSGSPPPWLWPPIFGGLFLLGFIYWYILWIMARRSNENSMLEVRIVKKSRKPVEEQDRAALMQAMVEGNTRVVIYKFWPFEIEKLDYQVTEMEPLVYSFSNGLFYCD</sequence>
<dbReference type="EMBL" id="LFMY01000010">
    <property type="protein sequence ID" value="OKL57878.1"/>
    <property type="molecule type" value="Genomic_DNA"/>
</dbReference>
<name>A0A225AKW4_TALAT</name>
<feature type="transmembrane region" description="Helical" evidence="5">
    <location>
        <begin position="555"/>
        <end position="573"/>
    </location>
</feature>
<keyword evidence="4 5" id="KW-0472">Membrane</keyword>
<organism evidence="6 7">
    <name type="scientific">Talaromyces atroroseus</name>
    <dbReference type="NCBI Taxonomy" id="1441469"/>
    <lineage>
        <taxon>Eukaryota</taxon>
        <taxon>Fungi</taxon>
        <taxon>Dikarya</taxon>
        <taxon>Ascomycota</taxon>
        <taxon>Pezizomycotina</taxon>
        <taxon>Eurotiomycetes</taxon>
        <taxon>Eurotiomycetidae</taxon>
        <taxon>Eurotiales</taxon>
        <taxon>Trichocomaceae</taxon>
        <taxon>Talaromyces</taxon>
        <taxon>Talaromyces sect. Trachyspermi</taxon>
    </lineage>
</organism>
<evidence type="ECO:0000256" key="1">
    <source>
        <dbReference type="ARBA" id="ARBA00004141"/>
    </source>
</evidence>
<dbReference type="GO" id="GO:0016020">
    <property type="term" value="C:membrane"/>
    <property type="evidence" value="ECO:0007669"/>
    <property type="project" value="UniProtKB-SubCell"/>
</dbReference>
<evidence type="ECO:0000313" key="6">
    <source>
        <dbReference type="EMBL" id="OKL57878.1"/>
    </source>
</evidence>
<feature type="transmembrane region" description="Helical" evidence="5">
    <location>
        <begin position="427"/>
        <end position="448"/>
    </location>
</feature>
<comment type="caution">
    <text evidence="6">The sequence shown here is derived from an EMBL/GenBank/DDBJ whole genome shotgun (WGS) entry which is preliminary data.</text>
</comment>
<dbReference type="PANTHER" id="PTHR11785:SF382">
    <property type="entry name" value="LOW-AFFINITY METHIONINE PERMEASE"/>
    <property type="match status" value="1"/>
</dbReference>
<feature type="transmembrane region" description="Helical" evidence="5">
    <location>
        <begin position="160"/>
        <end position="182"/>
    </location>
</feature>
<dbReference type="Pfam" id="PF13520">
    <property type="entry name" value="AA_permease_2"/>
    <property type="match status" value="1"/>
</dbReference>
<proteinExistence type="predicted"/>
<feature type="transmembrane region" description="Helical" evidence="5">
    <location>
        <begin position="334"/>
        <end position="356"/>
    </location>
</feature>
<protein>
    <recommendedName>
        <fullName evidence="8">Amino acid permease/ SLC12A domain-containing protein</fullName>
    </recommendedName>
</protein>
<dbReference type="AlphaFoldDB" id="A0A225AKW4"/>
<feature type="transmembrane region" description="Helical" evidence="5">
    <location>
        <begin position="271"/>
        <end position="296"/>
    </location>
</feature>
<dbReference type="GO" id="GO:0015179">
    <property type="term" value="F:L-amino acid transmembrane transporter activity"/>
    <property type="evidence" value="ECO:0007669"/>
    <property type="project" value="TreeGrafter"/>
</dbReference>
<dbReference type="Proteomes" id="UP000214365">
    <property type="component" value="Unassembled WGS sequence"/>
</dbReference>
<dbReference type="OrthoDB" id="4486741at2759"/>
<evidence type="ECO:0000256" key="2">
    <source>
        <dbReference type="ARBA" id="ARBA00022692"/>
    </source>
</evidence>
<keyword evidence="7" id="KW-1185">Reference proteome</keyword>
<feature type="transmembrane region" description="Helical" evidence="5">
    <location>
        <begin position="202"/>
        <end position="226"/>
    </location>
</feature>
<dbReference type="Gene3D" id="1.20.1740.10">
    <property type="entry name" value="Amino acid/polyamine transporter I"/>
    <property type="match status" value="1"/>
</dbReference>
<accession>A0A225AKW4</accession>
<feature type="transmembrane region" description="Helical" evidence="5">
    <location>
        <begin position="473"/>
        <end position="493"/>
    </location>
</feature>
<keyword evidence="3 5" id="KW-1133">Transmembrane helix</keyword>
<reference evidence="6 7" key="1">
    <citation type="submission" date="2015-06" db="EMBL/GenBank/DDBJ databases">
        <title>Talaromyces atroroseus IBT 11181 draft genome.</title>
        <authorList>
            <person name="Rasmussen K.B."/>
            <person name="Rasmussen S."/>
            <person name="Petersen B."/>
            <person name="Sicheritz-Ponten T."/>
            <person name="Mortensen U.H."/>
            <person name="Thrane U."/>
        </authorList>
    </citation>
    <scope>NUCLEOTIDE SEQUENCE [LARGE SCALE GENOMIC DNA]</scope>
    <source>
        <strain evidence="6 7">IBT 11181</strain>
    </source>
</reference>
<evidence type="ECO:0008006" key="8">
    <source>
        <dbReference type="Google" id="ProtNLM"/>
    </source>
</evidence>
<dbReference type="InterPro" id="IPR050598">
    <property type="entry name" value="AminoAcid_Transporter"/>
</dbReference>
<dbReference type="STRING" id="1441469.A0A225AKW4"/>
<feature type="transmembrane region" description="Helical" evidence="5">
    <location>
        <begin position="585"/>
        <end position="608"/>
    </location>
</feature>
<evidence type="ECO:0000256" key="5">
    <source>
        <dbReference type="SAM" id="Phobius"/>
    </source>
</evidence>
<evidence type="ECO:0000256" key="4">
    <source>
        <dbReference type="ARBA" id="ARBA00023136"/>
    </source>
</evidence>
<feature type="transmembrane region" description="Helical" evidence="5">
    <location>
        <begin position="368"/>
        <end position="392"/>
    </location>
</feature>
<feature type="transmembrane region" description="Helical" evidence="5">
    <location>
        <begin position="247"/>
        <end position="265"/>
    </location>
</feature>
<evidence type="ECO:0000256" key="3">
    <source>
        <dbReference type="ARBA" id="ARBA00022989"/>
    </source>
</evidence>
<keyword evidence="2 5" id="KW-0812">Transmembrane</keyword>
<dbReference type="PANTHER" id="PTHR11785">
    <property type="entry name" value="AMINO ACID TRANSPORTER"/>
    <property type="match status" value="1"/>
</dbReference>
<evidence type="ECO:0000313" key="7">
    <source>
        <dbReference type="Proteomes" id="UP000214365"/>
    </source>
</evidence>